<reference evidence="1 2" key="1">
    <citation type="submission" date="2006-10" db="EMBL/GenBank/DDBJ databases">
        <title>The Genome Sequence of Batrachochytrium dendrobatidis JEL423.</title>
        <authorList>
            <consortium name="The Broad Institute Genome Sequencing Platform"/>
            <person name="Birren B."/>
            <person name="Lander E."/>
            <person name="Galagan J."/>
            <person name="Cuomo C."/>
            <person name="Devon K."/>
            <person name="Jaffe D."/>
            <person name="Butler J."/>
            <person name="Alvarez P."/>
            <person name="Gnerre S."/>
            <person name="Grabherr M."/>
            <person name="Kleber M."/>
            <person name="Mauceli E."/>
            <person name="Brockman W."/>
            <person name="Young S."/>
            <person name="LaButti K."/>
            <person name="Sykes S."/>
            <person name="DeCaprio D."/>
            <person name="Crawford M."/>
            <person name="Koehrsen M."/>
            <person name="Engels R."/>
            <person name="Montgomery P."/>
            <person name="Pearson M."/>
            <person name="Howarth C."/>
            <person name="Larson L."/>
            <person name="White J."/>
            <person name="O'Leary S."/>
            <person name="Kodira C."/>
            <person name="Zeng Q."/>
            <person name="Yandava C."/>
            <person name="Alvarado L."/>
            <person name="Longcore J."/>
            <person name="James T."/>
        </authorList>
    </citation>
    <scope>NUCLEOTIDE SEQUENCE [LARGE SCALE GENOMIC DNA]</scope>
    <source>
        <strain evidence="1 2">JEL423</strain>
    </source>
</reference>
<evidence type="ECO:0000313" key="1">
    <source>
        <dbReference type="EMBL" id="OAJ40703.1"/>
    </source>
</evidence>
<name>A0A177WKS8_BATDL</name>
<dbReference type="VEuPathDB" id="FungiDB:BDEG_24408"/>
<reference evidence="1 2" key="2">
    <citation type="submission" date="2016-05" db="EMBL/GenBank/DDBJ databases">
        <title>Lineage-specific infection strategies underlie the spectrum of fungal disease in amphibians.</title>
        <authorList>
            <person name="Cuomo C.A."/>
            <person name="Farrer R.A."/>
            <person name="James T."/>
            <person name="Longcore J."/>
            <person name="Birren B."/>
        </authorList>
    </citation>
    <scope>NUCLEOTIDE SEQUENCE [LARGE SCALE GENOMIC DNA]</scope>
    <source>
        <strain evidence="1 2">JEL423</strain>
    </source>
</reference>
<evidence type="ECO:0000313" key="2">
    <source>
        <dbReference type="Proteomes" id="UP000077115"/>
    </source>
</evidence>
<proteinExistence type="predicted"/>
<gene>
    <name evidence="1" type="ORF">BDEG_24408</name>
</gene>
<organism evidence="1 2">
    <name type="scientific">Batrachochytrium dendrobatidis (strain JEL423)</name>
    <dbReference type="NCBI Taxonomy" id="403673"/>
    <lineage>
        <taxon>Eukaryota</taxon>
        <taxon>Fungi</taxon>
        <taxon>Fungi incertae sedis</taxon>
        <taxon>Chytridiomycota</taxon>
        <taxon>Chytridiomycota incertae sedis</taxon>
        <taxon>Chytridiomycetes</taxon>
        <taxon>Rhizophydiales</taxon>
        <taxon>Rhizophydiales incertae sedis</taxon>
        <taxon>Batrachochytrium</taxon>
    </lineage>
</organism>
<protein>
    <submittedName>
        <fullName evidence="1">Uncharacterized protein</fullName>
    </submittedName>
</protein>
<dbReference type="Proteomes" id="UP000077115">
    <property type="component" value="Unassembled WGS sequence"/>
</dbReference>
<sequence length="160" mass="18206">MSKNPLSETWILLLDEVYRILDASTHHDLIATATHLKTTTPSIQIQADYIASLIHYPTVNLSSVLIGHIVDWSIASNHMDIIHAIHRKTLQFPSNPFALKLSLMCGFSVHDTMESYVDECRLATAELFDRLRHEKIPTEDMQSFENMAMRLGTLVESLMK</sequence>
<accession>A0A177WKS8</accession>
<dbReference type="EMBL" id="DS022304">
    <property type="protein sequence ID" value="OAJ40703.1"/>
    <property type="molecule type" value="Genomic_DNA"/>
</dbReference>
<dbReference type="AlphaFoldDB" id="A0A177WKS8"/>